<dbReference type="RefSeq" id="WP_042978699.1">
    <property type="nucleotide sequence ID" value="NZ_JMQC01000007.1"/>
</dbReference>
<reference evidence="1 3" key="1">
    <citation type="submission" date="2014-04" db="EMBL/GenBank/DDBJ databases">
        <authorList>
            <person name="Bishop-Lilly K.A."/>
            <person name="Broomall S.M."/>
            <person name="Chain P.S."/>
            <person name="Chertkov O."/>
            <person name="Coyne S.R."/>
            <person name="Daligault H.E."/>
            <person name="Davenport K.W."/>
            <person name="Erkkila T."/>
            <person name="Frey K.G."/>
            <person name="Gibbons H.S."/>
            <person name="Gu W."/>
            <person name="Jaissle J."/>
            <person name="Johnson S.L."/>
            <person name="Koroleva G.I."/>
            <person name="Ladner J.T."/>
            <person name="Lo C.-C."/>
            <person name="Minogue T.D."/>
            <person name="Munk C."/>
            <person name="Palacios G.F."/>
            <person name="Redden C.L."/>
            <person name="Rosenzweig C.N."/>
            <person name="Scholz M.B."/>
            <person name="Teshima H."/>
            <person name="Xu Y."/>
        </authorList>
    </citation>
    <scope>NUCLEOTIDE SEQUENCE [LARGE SCALE GENOMIC DNA]</scope>
    <source>
        <strain evidence="1 3">BHP</strain>
    </source>
</reference>
<dbReference type="Proteomes" id="UP000264294">
    <property type="component" value="Unassembled WGS sequence"/>
</dbReference>
<keyword evidence="4" id="KW-1185">Reference proteome</keyword>
<name>A0A090Z3K1_9BACI</name>
<sequence>MRKLFSGKRILERETNEGSSYFVVPKEQFQKYVVLWGYLIPHGFFNQPNKWINTYTMNPLDTYVLVTEFNPEEYEYMIYEETRVAKKLHQILEPYGIDINNEFEEFVKLKEIPEAAISKVKDCLVEKKCMNEYPEDFPVVDGYEYIIKGEKKKLIIETETYHNDDTLYDQTGNFNHSYIVETYRKTVTNGFIYVFKTHDNEWYQYYVEGASKDCWIMKEVYDDELEDLPISSYELIETEKREIPEEDLMPNISWEALLDPNRECDFYYSDKMFAMSFLTNEGRYNVVNINGEWKRYSEMVTKGEAPFSKWDDLEFIGTSKQGAIEGKQFTQEEMMQFAVYMREKREKSSLH</sequence>
<evidence type="ECO:0000313" key="1">
    <source>
        <dbReference type="EMBL" id="KFN04745.1"/>
    </source>
</evidence>
<evidence type="ECO:0000313" key="2">
    <source>
        <dbReference type="EMBL" id="RFT63871.1"/>
    </source>
</evidence>
<protein>
    <submittedName>
        <fullName evidence="1">Uncharacterized protein</fullName>
    </submittedName>
</protein>
<proteinExistence type="predicted"/>
<dbReference type="AlphaFoldDB" id="A0A090Z3K1"/>
<evidence type="ECO:0000313" key="3">
    <source>
        <dbReference type="Proteomes" id="UP000029389"/>
    </source>
</evidence>
<organism evidence="1 3">
    <name type="scientific">Bacillus clarus</name>
    <dbReference type="NCBI Taxonomy" id="2338372"/>
    <lineage>
        <taxon>Bacteria</taxon>
        <taxon>Bacillati</taxon>
        <taxon>Bacillota</taxon>
        <taxon>Bacilli</taxon>
        <taxon>Bacillales</taxon>
        <taxon>Bacillaceae</taxon>
        <taxon>Bacillus</taxon>
        <taxon>Bacillus cereus group</taxon>
    </lineage>
</organism>
<evidence type="ECO:0000313" key="4">
    <source>
        <dbReference type="Proteomes" id="UP000264294"/>
    </source>
</evidence>
<gene>
    <name evidence="2" type="ORF">D0U04_23665</name>
    <name evidence="1" type="ORF">DJ93_5933</name>
</gene>
<comment type="caution">
    <text evidence="1">The sequence shown here is derived from an EMBL/GenBank/DDBJ whole genome shotgun (WGS) entry which is preliminary data.</text>
</comment>
<dbReference type="Proteomes" id="UP000029389">
    <property type="component" value="Unassembled WGS sequence"/>
</dbReference>
<dbReference type="EMBL" id="JMQC01000007">
    <property type="protein sequence ID" value="KFN04745.1"/>
    <property type="molecule type" value="Genomic_DNA"/>
</dbReference>
<dbReference type="PATRIC" id="fig|1405.8.peg.103"/>
<dbReference type="EMBL" id="QVOD01000042">
    <property type="protein sequence ID" value="RFT63871.1"/>
    <property type="molecule type" value="Genomic_DNA"/>
</dbReference>
<accession>A0A090Z3K1</accession>
<reference evidence="2 4" key="2">
    <citation type="submission" date="2018-08" db="EMBL/GenBank/DDBJ databases">
        <title>Bacillus clarus sp. nov. strain PS00077A.</title>
        <authorList>
            <person name="Mendez Acevedo M."/>
            <person name="Carroll L."/>
            <person name="Mukherjee M."/>
            <person name="Wiedmann M."/>
            <person name="Kovac J."/>
        </authorList>
    </citation>
    <scope>NUCLEOTIDE SEQUENCE [LARGE SCALE GENOMIC DNA]</scope>
    <source>
        <strain evidence="2 4">PS00077A</strain>
    </source>
</reference>